<dbReference type="InterPro" id="IPR008197">
    <property type="entry name" value="WAP_dom"/>
</dbReference>
<evidence type="ECO:0000256" key="1">
    <source>
        <dbReference type="SAM" id="SignalP"/>
    </source>
</evidence>
<dbReference type="PROSITE" id="PS51390">
    <property type="entry name" value="WAP"/>
    <property type="match status" value="1"/>
</dbReference>
<reference evidence="3" key="1">
    <citation type="journal article" date="2009" name="Dev. Comp. Immunol.">
        <title>Characterization of crustins from the hemocytes of the spider crab, Hyas araneus, and the red king crab, Paralithodes camtschaticus.</title>
        <authorList>
            <person name="Sperstad S.V."/>
            <person name="Haug T."/>
            <person name="Paulsen V."/>
            <person name="Rode T.M."/>
            <person name="Strandskog G."/>
            <person name="Solem S.T."/>
            <person name="Styrvold O.B."/>
            <person name="Stensvag K."/>
        </authorList>
    </citation>
    <scope>NUCLEOTIDE SEQUENCE</scope>
</reference>
<name>B6SFP4_PARCM</name>
<feature type="chain" id="PRO_5002849564" evidence="1">
    <location>
        <begin position="19"/>
        <end position="116"/>
    </location>
</feature>
<dbReference type="SUPFAM" id="SSF57256">
    <property type="entry name" value="Elafin-like"/>
    <property type="match status" value="1"/>
</dbReference>
<protein>
    <submittedName>
        <fullName evidence="3">Crustin</fullName>
    </submittedName>
</protein>
<dbReference type="SMR" id="B6SFP4"/>
<feature type="domain" description="WAP" evidence="2">
    <location>
        <begin position="61"/>
        <end position="115"/>
    </location>
</feature>
<dbReference type="EMBL" id="EU921643">
    <property type="protein sequence ID" value="ACJ06765.1"/>
    <property type="molecule type" value="mRNA"/>
</dbReference>
<dbReference type="Pfam" id="PF00095">
    <property type="entry name" value="WAP"/>
    <property type="match status" value="1"/>
</dbReference>
<dbReference type="Gene3D" id="4.10.75.10">
    <property type="entry name" value="Elafin-like"/>
    <property type="match status" value="1"/>
</dbReference>
<evidence type="ECO:0000313" key="3">
    <source>
        <dbReference type="EMBL" id="ACJ06765.1"/>
    </source>
</evidence>
<keyword evidence="1" id="KW-0732">Signal</keyword>
<dbReference type="InterPro" id="IPR036645">
    <property type="entry name" value="Elafin-like_sf"/>
</dbReference>
<accession>B6SFP4</accession>
<dbReference type="SMART" id="SM00217">
    <property type="entry name" value="WAP"/>
    <property type="match status" value="1"/>
</dbReference>
<sequence length="116" mass="12648">MLRVSLLLTVCLVAVAVANDPLTPAQVANLQNIFGGLDGGQGVPCKNYCHKQNRRGYECCDHIKPGQCPPLRPSCPGFRTNGPVYCERDDYCSGDDKCCPDACFDSHLKVCKPPVY</sequence>
<organism evidence="3">
    <name type="scientific">Paralithodes camtschaticus</name>
    <name type="common">Red king crab</name>
    <name type="synonym">Maja camtschatica</name>
    <dbReference type="NCBI Taxonomy" id="6741"/>
    <lineage>
        <taxon>Eukaryota</taxon>
        <taxon>Metazoa</taxon>
        <taxon>Ecdysozoa</taxon>
        <taxon>Arthropoda</taxon>
        <taxon>Crustacea</taxon>
        <taxon>Multicrustacea</taxon>
        <taxon>Malacostraca</taxon>
        <taxon>Eumalacostraca</taxon>
        <taxon>Eucarida</taxon>
        <taxon>Decapoda</taxon>
        <taxon>Pleocyemata</taxon>
        <taxon>Anomura</taxon>
        <taxon>Paguroidea</taxon>
        <taxon>Lithodidae</taxon>
        <taxon>Paralithodes</taxon>
    </lineage>
</organism>
<evidence type="ECO:0000259" key="2">
    <source>
        <dbReference type="PROSITE" id="PS51390"/>
    </source>
</evidence>
<dbReference type="GO" id="GO:0030414">
    <property type="term" value="F:peptidase inhibitor activity"/>
    <property type="evidence" value="ECO:0007669"/>
    <property type="project" value="InterPro"/>
</dbReference>
<dbReference type="GO" id="GO:0005576">
    <property type="term" value="C:extracellular region"/>
    <property type="evidence" value="ECO:0007669"/>
    <property type="project" value="InterPro"/>
</dbReference>
<proteinExistence type="evidence at transcript level"/>
<dbReference type="AlphaFoldDB" id="B6SFP4"/>
<feature type="signal peptide" evidence="1">
    <location>
        <begin position="1"/>
        <end position="18"/>
    </location>
</feature>